<dbReference type="EMBL" id="JTDY01002124">
    <property type="protein sequence ID" value="KOB72052.1"/>
    <property type="molecule type" value="Genomic_DNA"/>
</dbReference>
<dbReference type="AlphaFoldDB" id="A0A0L7L988"/>
<evidence type="ECO:0000256" key="4">
    <source>
        <dbReference type="PROSITE-ProRule" id="PRU00027"/>
    </source>
</evidence>
<evidence type="ECO:0000259" key="6">
    <source>
        <dbReference type="PROSITE" id="PS50808"/>
    </source>
</evidence>
<feature type="region of interest" description="Disordered" evidence="5">
    <location>
        <begin position="194"/>
        <end position="215"/>
    </location>
</feature>
<evidence type="ECO:0000256" key="2">
    <source>
        <dbReference type="ARBA" id="ARBA00022771"/>
    </source>
</evidence>
<feature type="compositionally biased region" description="Acidic residues" evidence="5">
    <location>
        <begin position="203"/>
        <end position="215"/>
    </location>
</feature>
<keyword evidence="3" id="KW-0862">Zinc</keyword>
<evidence type="ECO:0000256" key="3">
    <source>
        <dbReference type="ARBA" id="ARBA00022833"/>
    </source>
</evidence>
<dbReference type="Proteomes" id="UP000037510">
    <property type="component" value="Unassembled WGS sequence"/>
</dbReference>
<evidence type="ECO:0000313" key="8">
    <source>
        <dbReference type="Proteomes" id="UP000037510"/>
    </source>
</evidence>
<sequence>MHTVTRKRSPLWKYFKDLGNPLVRCILCGSALSGNKARHLKFQHPVAEHECDVCKQVLRLPPGFMGNMRRHFKSKHPFIYAKETNQHLHSDVEYEKEEEQCDIIESDVEEETHEKDETLTATGKKVIQKRGWVRKYSKKIGDTEHECGVCKKVLKLPPGFMSNMRRHFKSQHPSIFAKETNQYLDSDIEIEKEGKKCDSKDSDVEEETQEKEDDDKVEEEEYIIEYLLEENPAKITINTTESKKINKKIPGPFNRGWVRKFMTKIDNDHSYECVVCKAVLKLPNGYLNNMRRHFASKHSYIYTREQDLCYDSRSENEDKHEEADNVKEHGDGVYVIEEMILENQSESTEKESKAIVQEY</sequence>
<dbReference type="GO" id="GO:0003677">
    <property type="term" value="F:DNA binding"/>
    <property type="evidence" value="ECO:0007669"/>
    <property type="project" value="InterPro"/>
</dbReference>
<accession>A0A0L7L988</accession>
<evidence type="ECO:0000256" key="1">
    <source>
        <dbReference type="ARBA" id="ARBA00022723"/>
    </source>
</evidence>
<evidence type="ECO:0000313" key="7">
    <source>
        <dbReference type="EMBL" id="KOB72052.1"/>
    </source>
</evidence>
<dbReference type="PROSITE" id="PS50808">
    <property type="entry name" value="ZF_BED"/>
    <property type="match status" value="1"/>
</dbReference>
<evidence type="ECO:0000256" key="5">
    <source>
        <dbReference type="SAM" id="MobiDB-lite"/>
    </source>
</evidence>
<keyword evidence="1" id="KW-0479">Metal-binding</keyword>
<reference evidence="7 8" key="1">
    <citation type="journal article" date="2015" name="Genome Biol. Evol.">
        <title>The genome of winter moth (Operophtera brumata) provides a genomic perspective on sexual dimorphism and phenology.</title>
        <authorList>
            <person name="Derks M.F."/>
            <person name="Smit S."/>
            <person name="Salis L."/>
            <person name="Schijlen E."/>
            <person name="Bossers A."/>
            <person name="Mateman C."/>
            <person name="Pijl A.S."/>
            <person name="de Ridder D."/>
            <person name="Groenen M.A."/>
            <person name="Visser M.E."/>
            <person name="Megens H.J."/>
        </authorList>
    </citation>
    <scope>NUCLEOTIDE SEQUENCE [LARGE SCALE GENOMIC DNA]</scope>
    <source>
        <strain evidence="7">WM2013NL</strain>
        <tissue evidence="7">Head and thorax</tissue>
    </source>
</reference>
<keyword evidence="2 4" id="KW-0863">Zinc-finger</keyword>
<feature type="domain" description="BED-type" evidence="6">
    <location>
        <begin position="6"/>
        <end position="83"/>
    </location>
</feature>
<protein>
    <recommendedName>
        <fullName evidence="6">BED-type domain-containing protein</fullName>
    </recommendedName>
</protein>
<proteinExistence type="predicted"/>
<keyword evidence="8" id="KW-1185">Reference proteome</keyword>
<dbReference type="InterPro" id="IPR003656">
    <property type="entry name" value="Znf_BED"/>
</dbReference>
<organism evidence="7 8">
    <name type="scientific">Operophtera brumata</name>
    <name type="common">Winter moth</name>
    <name type="synonym">Phalaena brumata</name>
    <dbReference type="NCBI Taxonomy" id="104452"/>
    <lineage>
        <taxon>Eukaryota</taxon>
        <taxon>Metazoa</taxon>
        <taxon>Ecdysozoa</taxon>
        <taxon>Arthropoda</taxon>
        <taxon>Hexapoda</taxon>
        <taxon>Insecta</taxon>
        <taxon>Pterygota</taxon>
        <taxon>Neoptera</taxon>
        <taxon>Endopterygota</taxon>
        <taxon>Lepidoptera</taxon>
        <taxon>Glossata</taxon>
        <taxon>Ditrysia</taxon>
        <taxon>Geometroidea</taxon>
        <taxon>Geometridae</taxon>
        <taxon>Larentiinae</taxon>
        <taxon>Operophtera</taxon>
    </lineage>
</organism>
<dbReference type="STRING" id="104452.A0A0L7L988"/>
<dbReference type="GO" id="GO:0008270">
    <property type="term" value="F:zinc ion binding"/>
    <property type="evidence" value="ECO:0007669"/>
    <property type="project" value="UniProtKB-KW"/>
</dbReference>
<name>A0A0L7L988_OPEBR</name>
<gene>
    <name evidence="7" type="ORF">OBRU01_12793</name>
</gene>
<comment type="caution">
    <text evidence="7">The sequence shown here is derived from an EMBL/GenBank/DDBJ whole genome shotgun (WGS) entry which is preliminary data.</text>
</comment>